<comment type="similarity">
    <text evidence="1">Belongs to the UDP-glycosyltransferase family.</text>
</comment>
<feature type="transmembrane region" description="Helical" evidence="6">
    <location>
        <begin position="479"/>
        <end position="499"/>
    </location>
</feature>
<organism evidence="9 11">
    <name type="scientific">Bursaphelenchus xylophilus</name>
    <name type="common">Pinewood nematode worm</name>
    <name type="synonym">Aphelenchoides xylophilus</name>
    <dbReference type="NCBI Taxonomy" id="6326"/>
    <lineage>
        <taxon>Eukaryota</taxon>
        <taxon>Metazoa</taxon>
        <taxon>Ecdysozoa</taxon>
        <taxon>Nematoda</taxon>
        <taxon>Chromadorea</taxon>
        <taxon>Rhabditida</taxon>
        <taxon>Tylenchina</taxon>
        <taxon>Tylenchomorpha</taxon>
        <taxon>Aphelenchoidea</taxon>
        <taxon>Aphelenchoididae</taxon>
        <taxon>Bursaphelenchus</taxon>
    </lineage>
</organism>
<dbReference type="Proteomes" id="UP000659654">
    <property type="component" value="Unassembled WGS sequence"/>
</dbReference>
<keyword evidence="6" id="KW-0812">Transmembrane</keyword>
<reference evidence="8" key="2">
    <citation type="submission" date="2020-09" db="EMBL/GenBank/DDBJ databases">
        <authorList>
            <person name="Kikuchi T."/>
        </authorList>
    </citation>
    <scope>NUCLEOTIDE SEQUENCE</scope>
    <source>
        <strain evidence="8">Ka4C1</strain>
    </source>
</reference>
<gene>
    <name evidence="8" type="ORF">BXYJ_LOCUS3190</name>
</gene>
<evidence type="ECO:0000313" key="8">
    <source>
        <dbReference type="EMBL" id="CAD5213758.1"/>
    </source>
</evidence>
<evidence type="ECO:0000256" key="6">
    <source>
        <dbReference type="SAM" id="Phobius"/>
    </source>
</evidence>
<keyword evidence="4" id="KW-0808">Transferase</keyword>
<feature type="chain" id="PRO_5035359921" description="glucuronosyltransferase" evidence="7">
    <location>
        <begin position="21"/>
        <end position="521"/>
    </location>
</feature>
<dbReference type="EC" id="2.4.1.17" evidence="2"/>
<sequence length="521" mass="58810">MRAFLLLTSVLIALYQQVNSEKILLLNAARIGQSHVFFMGKIADVLAEAGYNVTFYQQDAFTSVTKVGAKKAKVIVRPCELGCRDQPVENVWAHGDELLDNSEMMRTFGTTMGEACESQLKDDSLTDMLRAQNYELVIAEHFDYCAYAIADKAGIKKVITASAIMIQPPILEQLGNPTNLAFTPGMDDDHGSEMTYYQRAKAFLMYPVKRLFMRTLFEGYVIDAIHKFYKPDFDVAEAIAKSSYVFVNVDEHLAFQQPLSEKFVYIGGVGEHMGRDHVLPENINKIMKNSKKGVVLISFGTIAQSYLLSEETKQEFIEVFKAFPEHDFIWKYEVDDDIAANLSNVHKMKWTPQSDLLAHPKLVAFITHGGLNSMSETAHKGKPFVCIPLFGDQNHDCFSAQEKGLAVMIEKSEMTKENLAHALKIVLQESYQKRALEFAKMMANKPFQPKDRIIGFVKHALKHDVSTALDLPGRQLNIIQYYFIDVIVPIVIIAAIFMYSSYRTAKAVVVYLRSFAKVKAE</sequence>
<comment type="catalytic activity">
    <reaction evidence="5">
        <text>glucuronate acceptor + UDP-alpha-D-glucuronate = acceptor beta-D-glucuronoside + UDP + H(+)</text>
        <dbReference type="Rhea" id="RHEA:21032"/>
        <dbReference type="ChEBI" id="CHEBI:15378"/>
        <dbReference type="ChEBI" id="CHEBI:58052"/>
        <dbReference type="ChEBI" id="CHEBI:58223"/>
        <dbReference type="ChEBI" id="CHEBI:132367"/>
        <dbReference type="ChEBI" id="CHEBI:132368"/>
        <dbReference type="EC" id="2.4.1.17"/>
    </reaction>
</comment>
<evidence type="ECO:0000313" key="9">
    <source>
        <dbReference type="Proteomes" id="UP000095284"/>
    </source>
</evidence>
<keyword evidence="10" id="KW-1185">Reference proteome</keyword>
<dbReference type="OrthoDB" id="5835829at2759"/>
<dbReference type="Pfam" id="PF00201">
    <property type="entry name" value="UDPGT"/>
    <property type="match status" value="1"/>
</dbReference>
<keyword evidence="6" id="KW-0472">Membrane</keyword>
<dbReference type="EMBL" id="CAJFCV020000002">
    <property type="protein sequence ID" value="CAG9093271.1"/>
    <property type="molecule type" value="Genomic_DNA"/>
</dbReference>
<feature type="signal peptide" evidence="7">
    <location>
        <begin position="1"/>
        <end position="20"/>
    </location>
</feature>
<evidence type="ECO:0000256" key="3">
    <source>
        <dbReference type="ARBA" id="ARBA00022676"/>
    </source>
</evidence>
<dbReference type="SUPFAM" id="SSF53756">
    <property type="entry name" value="UDP-Glycosyltransferase/glycogen phosphorylase"/>
    <property type="match status" value="1"/>
</dbReference>
<dbReference type="PANTHER" id="PTHR48043:SF145">
    <property type="entry name" value="FI06409P-RELATED"/>
    <property type="match status" value="1"/>
</dbReference>
<evidence type="ECO:0000313" key="10">
    <source>
        <dbReference type="Proteomes" id="UP000659654"/>
    </source>
</evidence>
<keyword evidence="3" id="KW-0328">Glycosyltransferase</keyword>
<evidence type="ECO:0000313" key="11">
    <source>
        <dbReference type="WBParaSite" id="BXY_1088500.1"/>
    </source>
</evidence>
<evidence type="ECO:0000256" key="2">
    <source>
        <dbReference type="ARBA" id="ARBA00012544"/>
    </source>
</evidence>
<dbReference type="WBParaSite" id="BXY_1088500.1">
    <property type="protein sequence ID" value="BXY_1088500.1"/>
    <property type="gene ID" value="BXY_1088500"/>
</dbReference>
<dbReference type="InterPro" id="IPR050271">
    <property type="entry name" value="UDP-glycosyltransferase"/>
</dbReference>
<dbReference type="PANTHER" id="PTHR48043">
    <property type="entry name" value="EG:EG0003.4 PROTEIN-RELATED"/>
    <property type="match status" value="1"/>
</dbReference>
<evidence type="ECO:0000256" key="5">
    <source>
        <dbReference type="ARBA" id="ARBA00047475"/>
    </source>
</evidence>
<reference evidence="11" key="1">
    <citation type="submission" date="2016-11" db="UniProtKB">
        <authorList>
            <consortium name="WormBaseParasite"/>
        </authorList>
    </citation>
    <scope>IDENTIFICATION</scope>
</reference>
<dbReference type="Gene3D" id="3.40.50.2000">
    <property type="entry name" value="Glycogen Phosphorylase B"/>
    <property type="match status" value="2"/>
</dbReference>
<accession>A0A1I7SCY1</accession>
<proteinExistence type="inferred from homology"/>
<dbReference type="Proteomes" id="UP000582659">
    <property type="component" value="Unassembled WGS sequence"/>
</dbReference>
<dbReference type="InterPro" id="IPR002213">
    <property type="entry name" value="UDP_glucos_trans"/>
</dbReference>
<dbReference type="AlphaFoldDB" id="A0A1I7SCY1"/>
<dbReference type="SMR" id="A0A1I7SCY1"/>
<keyword evidence="6" id="KW-1133">Transmembrane helix</keyword>
<dbReference type="EMBL" id="CAJFDI010000002">
    <property type="protein sequence ID" value="CAD5213758.1"/>
    <property type="molecule type" value="Genomic_DNA"/>
</dbReference>
<dbReference type="Proteomes" id="UP000095284">
    <property type="component" value="Unplaced"/>
</dbReference>
<dbReference type="eggNOG" id="KOG1192">
    <property type="taxonomic scope" value="Eukaryota"/>
</dbReference>
<keyword evidence="7" id="KW-0732">Signal</keyword>
<evidence type="ECO:0000256" key="4">
    <source>
        <dbReference type="ARBA" id="ARBA00022679"/>
    </source>
</evidence>
<protein>
    <recommendedName>
        <fullName evidence="2">glucuronosyltransferase</fullName>
        <ecNumber evidence="2">2.4.1.17</ecNumber>
    </recommendedName>
</protein>
<name>A0A1I7SCY1_BURXY</name>
<evidence type="ECO:0000256" key="1">
    <source>
        <dbReference type="ARBA" id="ARBA00009995"/>
    </source>
</evidence>
<dbReference type="CDD" id="cd03784">
    <property type="entry name" value="GT1_Gtf-like"/>
    <property type="match status" value="1"/>
</dbReference>
<dbReference type="GO" id="GO:0015020">
    <property type="term" value="F:glucuronosyltransferase activity"/>
    <property type="evidence" value="ECO:0007669"/>
    <property type="project" value="UniProtKB-EC"/>
</dbReference>
<dbReference type="FunFam" id="3.40.50.2000:FF:000021">
    <property type="entry name" value="UDP-glucuronosyltransferase"/>
    <property type="match status" value="1"/>
</dbReference>
<evidence type="ECO:0000256" key="7">
    <source>
        <dbReference type="SAM" id="SignalP"/>
    </source>
</evidence>